<dbReference type="AlphaFoldDB" id="A0A0M3J867"/>
<gene>
    <name evidence="2" type="ORF">ASIM_LOCUS3601</name>
</gene>
<name>A0A0M3J867_ANISI</name>
<organism evidence="4">
    <name type="scientific">Anisakis simplex</name>
    <name type="common">Herring worm</name>
    <dbReference type="NCBI Taxonomy" id="6269"/>
    <lineage>
        <taxon>Eukaryota</taxon>
        <taxon>Metazoa</taxon>
        <taxon>Ecdysozoa</taxon>
        <taxon>Nematoda</taxon>
        <taxon>Chromadorea</taxon>
        <taxon>Rhabditida</taxon>
        <taxon>Spirurina</taxon>
        <taxon>Ascaridomorpha</taxon>
        <taxon>Ascaridoidea</taxon>
        <taxon>Anisakidae</taxon>
        <taxon>Anisakis</taxon>
        <taxon>Anisakis simplex complex</taxon>
    </lineage>
</organism>
<accession>A0A0M3J867</accession>
<dbReference type="OrthoDB" id="5406275at2759"/>
<keyword evidence="1" id="KW-0175">Coiled coil</keyword>
<reference evidence="2 3" key="2">
    <citation type="submission" date="2018-11" db="EMBL/GenBank/DDBJ databases">
        <authorList>
            <consortium name="Pathogen Informatics"/>
        </authorList>
    </citation>
    <scope>NUCLEOTIDE SEQUENCE [LARGE SCALE GENOMIC DNA]</scope>
</reference>
<evidence type="ECO:0000313" key="3">
    <source>
        <dbReference type="Proteomes" id="UP000267096"/>
    </source>
</evidence>
<reference evidence="4" key="1">
    <citation type="submission" date="2017-02" db="UniProtKB">
        <authorList>
            <consortium name="WormBaseParasite"/>
        </authorList>
    </citation>
    <scope>IDENTIFICATION</scope>
</reference>
<protein>
    <submittedName>
        <fullName evidence="4">ATG16 domain-containing protein</fullName>
    </submittedName>
</protein>
<dbReference type="Proteomes" id="UP000267096">
    <property type="component" value="Unassembled WGS sequence"/>
</dbReference>
<evidence type="ECO:0000313" key="4">
    <source>
        <dbReference type="WBParaSite" id="ASIM_0000376801-mRNA-1"/>
    </source>
</evidence>
<sequence length="192" mass="21576">MLITQEVQTICLQKNVKNRNLLTSQLNRIKNLAVRNRQVCADSITKINNTINLINELQMATLSAQSEEKDRLNVLMKEKAAFDAKLSTSTAMLHDVNKDLKRQLDRVKQLESEYTEAQKEATPRVGEIFFSAIVDIVKFAPQLLSNVMAHLPSAPSVVERMPSPKPTAGNKQTNEQVDELNVSFSLVLVMKN</sequence>
<feature type="coiled-coil region" evidence="1">
    <location>
        <begin position="93"/>
        <end position="120"/>
    </location>
</feature>
<evidence type="ECO:0000256" key="1">
    <source>
        <dbReference type="SAM" id="Coils"/>
    </source>
</evidence>
<dbReference type="WBParaSite" id="ASIM_0000376801-mRNA-1">
    <property type="protein sequence ID" value="ASIM_0000376801-mRNA-1"/>
    <property type="gene ID" value="ASIM_0000376801"/>
</dbReference>
<proteinExistence type="predicted"/>
<keyword evidence="3" id="KW-1185">Reference proteome</keyword>
<evidence type="ECO:0000313" key="2">
    <source>
        <dbReference type="EMBL" id="VDK21962.1"/>
    </source>
</evidence>
<dbReference type="EMBL" id="UYRR01005707">
    <property type="protein sequence ID" value="VDK21962.1"/>
    <property type="molecule type" value="Genomic_DNA"/>
</dbReference>